<dbReference type="InterPro" id="IPR050059">
    <property type="entry name" value="ATP_synthase_B_chain"/>
</dbReference>
<dbReference type="Proteomes" id="UP000002432">
    <property type="component" value="Chromosome"/>
</dbReference>
<evidence type="ECO:0000256" key="15">
    <source>
        <dbReference type="SAM" id="Coils"/>
    </source>
</evidence>
<accession>Q1IIG3</accession>
<dbReference type="KEGG" id="aba:Acid345_4337"/>
<evidence type="ECO:0000256" key="5">
    <source>
        <dbReference type="ARBA" id="ARBA00022781"/>
    </source>
</evidence>
<dbReference type="STRING" id="204669.Acid345_4337"/>
<evidence type="ECO:0000256" key="14">
    <source>
        <dbReference type="RuleBase" id="RU003848"/>
    </source>
</evidence>
<dbReference type="eggNOG" id="COG0711">
    <property type="taxonomic scope" value="Bacteria"/>
</dbReference>
<dbReference type="GO" id="GO:0045259">
    <property type="term" value="C:proton-transporting ATP synthase complex"/>
    <property type="evidence" value="ECO:0007669"/>
    <property type="project" value="UniProtKB-KW"/>
</dbReference>
<evidence type="ECO:0000256" key="8">
    <source>
        <dbReference type="ARBA" id="ARBA00023136"/>
    </source>
</evidence>
<evidence type="ECO:0000256" key="2">
    <source>
        <dbReference type="ARBA" id="ARBA00022448"/>
    </source>
</evidence>
<dbReference type="GO" id="GO:0046933">
    <property type="term" value="F:proton-transporting ATP synthase activity, rotational mechanism"/>
    <property type="evidence" value="ECO:0007669"/>
    <property type="project" value="UniProtKB-UniRule"/>
</dbReference>
<dbReference type="GO" id="GO:0005886">
    <property type="term" value="C:plasma membrane"/>
    <property type="evidence" value="ECO:0007669"/>
    <property type="project" value="UniProtKB-SubCell"/>
</dbReference>
<keyword evidence="8 13" id="KW-0472">Membrane</keyword>
<comment type="function">
    <text evidence="11">Component of the F(0) channel, it forms part of the peripheral stalk, linking F(1) to F(0). The b'-subunit is a diverged and duplicated form of b found in plants and photosynthetic bacteria.</text>
</comment>
<keyword evidence="2 13" id="KW-0813">Transport</keyword>
<keyword evidence="17" id="KW-1185">Reference proteome</keyword>
<dbReference type="EMBL" id="CP000360">
    <property type="protein sequence ID" value="ABF43337.1"/>
    <property type="molecule type" value="Genomic_DNA"/>
</dbReference>
<evidence type="ECO:0000256" key="6">
    <source>
        <dbReference type="ARBA" id="ARBA00022989"/>
    </source>
</evidence>
<evidence type="ECO:0000256" key="10">
    <source>
        <dbReference type="ARBA" id="ARBA00025198"/>
    </source>
</evidence>
<evidence type="ECO:0000256" key="4">
    <source>
        <dbReference type="ARBA" id="ARBA00022692"/>
    </source>
</evidence>
<feature type="coiled-coil region" evidence="15">
    <location>
        <begin position="52"/>
        <end position="79"/>
    </location>
</feature>
<dbReference type="InterPro" id="IPR002146">
    <property type="entry name" value="ATP_synth_b/b'su_bac/chlpt"/>
</dbReference>
<keyword evidence="7 13" id="KW-0406">Ion transport</keyword>
<dbReference type="PANTHER" id="PTHR33445">
    <property type="entry name" value="ATP SYNTHASE SUBUNIT B', CHLOROPLASTIC"/>
    <property type="match status" value="1"/>
</dbReference>
<dbReference type="EnsemblBacteria" id="ABF43337">
    <property type="protein sequence ID" value="ABF43337"/>
    <property type="gene ID" value="Acid345_4337"/>
</dbReference>
<gene>
    <name evidence="13" type="primary">atpF</name>
    <name evidence="16" type="ordered locus">Acid345_4337</name>
</gene>
<keyword evidence="6 13" id="KW-1133">Transmembrane helix</keyword>
<dbReference type="AlphaFoldDB" id="Q1IIG3"/>
<evidence type="ECO:0000256" key="13">
    <source>
        <dbReference type="HAMAP-Rule" id="MF_01398"/>
    </source>
</evidence>
<keyword evidence="13" id="KW-0997">Cell inner membrane</keyword>
<dbReference type="PANTHER" id="PTHR33445:SF2">
    <property type="entry name" value="ATP SYNTHASE SUBUNIT B', CHLOROPLASTIC"/>
    <property type="match status" value="1"/>
</dbReference>
<evidence type="ECO:0000313" key="16">
    <source>
        <dbReference type="EMBL" id="ABF43337.1"/>
    </source>
</evidence>
<dbReference type="Pfam" id="PF00430">
    <property type="entry name" value="ATP-synt_B"/>
    <property type="match status" value="1"/>
</dbReference>
<dbReference type="OrthoDB" id="122870at2"/>
<keyword evidence="9 13" id="KW-0066">ATP synthesis</keyword>
<comment type="similarity">
    <text evidence="1 13 14">Belongs to the ATPase B chain family.</text>
</comment>
<proteinExistence type="inferred from homology"/>
<dbReference type="RefSeq" id="WP_011525134.1">
    <property type="nucleotide sequence ID" value="NC_008009.1"/>
</dbReference>
<comment type="subunit">
    <text evidence="13">F-type ATPases have 2 components, F(1) - the catalytic core - and F(0) - the membrane proton channel. F(1) has five subunits: alpha(3), beta(3), gamma(1), delta(1), epsilon(1). F(0) has three main subunits: a(1), b(2) and c(10-14). The alpha and beta chains form an alternating ring which encloses part of the gamma chain. F(1) is attached to F(0) by a central stalk formed by the gamma and epsilon chains, while a peripheral stalk is formed by the delta and b chains.</text>
</comment>
<evidence type="ECO:0000256" key="11">
    <source>
        <dbReference type="ARBA" id="ARBA00025614"/>
    </source>
</evidence>
<evidence type="ECO:0000256" key="3">
    <source>
        <dbReference type="ARBA" id="ARBA00022547"/>
    </source>
</evidence>
<evidence type="ECO:0000256" key="1">
    <source>
        <dbReference type="ARBA" id="ARBA00005513"/>
    </source>
</evidence>
<keyword evidence="5 13" id="KW-0375">Hydrogen ion transport</keyword>
<keyword evidence="3 13" id="KW-0138">CF(0)</keyword>
<dbReference type="GO" id="GO:0012505">
    <property type="term" value="C:endomembrane system"/>
    <property type="evidence" value="ECO:0007669"/>
    <property type="project" value="UniProtKB-SubCell"/>
</dbReference>
<evidence type="ECO:0000313" key="17">
    <source>
        <dbReference type="Proteomes" id="UP000002432"/>
    </source>
</evidence>
<reference evidence="16 17" key="1">
    <citation type="journal article" date="2009" name="Appl. Environ. Microbiol.">
        <title>Three genomes from the phylum Acidobacteria provide insight into the lifestyles of these microorganisms in soils.</title>
        <authorList>
            <person name="Ward N.L."/>
            <person name="Challacombe J.F."/>
            <person name="Janssen P.H."/>
            <person name="Henrissat B."/>
            <person name="Coutinho P.M."/>
            <person name="Wu M."/>
            <person name="Xie G."/>
            <person name="Haft D.H."/>
            <person name="Sait M."/>
            <person name="Badger J."/>
            <person name="Barabote R.D."/>
            <person name="Bradley B."/>
            <person name="Brettin T.S."/>
            <person name="Brinkac L.M."/>
            <person name="Bruce D."/>
            <person name="Creasy T."/>
            <person name="Daugherty S.C."/>
            <person name="Davidsen T.M."/>
            <person name="DeBoy R.T."/>
            <person name="Detter J.C."/>
            <person name="Dodson R.J."/>
            <person name="Durkin A.S."/>
            <person name="Ganapathy A."/>
            <person name="Gwinn-Giglio M."/>
            <person name="Han C.S."/>
            <person name="Khouri H."/>
            <person name="Kiss H."/>
            <person name="Kothari S.P."/>
            <person name="Madupu R."/>
            <person name="Nelson K.E."/>
            <person name="Nelson W.C."/>
            <person name="Paulsen I."/>
            <person name="Penn K."/>
            <person name="Ren Q."/>
            <person name="Rosovitz M.J."/>
            <person name="Selengut J.D."/>
            <person name="Shrivastava S."/>
            <person name="Sullivan S.A."/>
            <person name="Tapia R."/>
            <person name="Thompson L.S."/>
            <person name="Watkins K.L."/>
            <person name="Yang Q."/>
            <person name="Yu C."/>
            <person name="Zafar N."/>
            <person name="Zhou L."/>
            <person name="Kuske C.R."/>
        </authorList>
    </citation>
    <scope>NUCLEOTIDE SEQUENCE [LARGE SCALE GENOMIC DNA]</scope>
    <source>
        <strain evidence="16 17">Ellin345</strain>
    </source>
</reference>
<evidence type="ECO:0000256" key="7">
    <source>
        <dbReference type="ARBA" id="ARBA00023065"/>
    </source>
</evidence>
<dbReference type="GO" id="GO:0046961">
    <property type="term" value="F:proton-transporting ATPase activity, rotational mechanism"/>
    <property type="evidence" value="ECO:0007669"/>
    <property type="project" value="TreeGrafter"/>
</dbReference>
<comment type="subcellular location">
    <subcellularLocation>
        <location evidence="13">Cell inner membrane</location>
        <topology evidence="13">Single-pass membrane protein</topology>
    </subcellularLocation>
    <subcellularLocation>
        <location evidence="12">Endomembrane system</location>
        <topology evidence="12">Single-pass membrane protein</topology>
    </subcellularLocation>
</comment>
<keyword evidence="4 13" id="KW-0812">Transmembrane</keyword>
<sequence length="159" mass="17305">MDLILKQLGDLLLGAIPTVVMLLLLYGLYHVILHKPLQRILAERHTRTEGAVQRARADIAAAEAKTAEYEQKLRDARMTIFKGQEERRKMAEKARAAAMADARTKAEAKVAEAKKGIHAESEAAQVGLRAEADRLANEIVAALLRPLGGAYRPSAGGQS</sequence>
<feature type="transmembrane region" description="Helical" evidence="13">
    <location>
        <begin position="12"/>
        <end position="32"/>
    </location>
</feature>
<dbReference type="HAMAP" id="MF_01398">
    <property type="entry name" value="ATP_synth_b_bprime"/>
    <property type="match status" value="1"/>
</dbReference>
<organism evidence="16 17">
    <name type="scientific">Koribacter versatilis (strain Ellin345)</name>
    <dbReference type="NCBI Taxonomy" id="204669"/>
    <lineage>
        <taxon>Bacteria</taxon>
        <taxon>Pseudomonadati</taxon>
        <taxon>Acidobacteriota</taxon>
        <taxon>Terriglobia</taxon>
        <taxon>Terriglobales</taxon>
        <taxon>Candidatus Korobacteraceae</taxon>
        <taxon>Candidatus Korobacter</taxon>
    </lineage>
</organism>
<name>Q1IIG3_KORVE</name>
<keyword evidence="13" id="KW-1003">Cell membrane</keyword>
<protein>
    <recommendedName>
        <fullName evidence="13">ATP synthase subunit b</fullName>
    </recommendedName>
    <alternativeName>
        <fullName evidence="13">ATP synthase F(0) sector subunit b</fullName>
    </alternativeName>
    <alternativeName>
        <fullName evidence="13">ATPase subunit I</fullName>
    </alternativeName>
    <alternativeName>
        <fullName evidence="13">F-type ATPase subunit b</fullName>
        <shortName evidence="13">F-ATPase subunit b</shortName>
    </alternativeName>
</protein>
<comment type="function">
    <text evidence="10 13">F(1)F(0) ATP synthase produces ATP from ADP in the presence of a proton or sodium gradient. F-type ATPases consist of two structural domains, F(1) containing the extramembraneous catalytic core and F(0) containing the membrane proton channel, linked together by a central stalk and a peripheral stalk. During catalysis, ATP synthesis in the catalytic domain of F(1) is coupled via a rotary mechanism of the central stalk subunits to proton translocation.</text>
</comment>
<dbReference type="HOGENOM" id="CLU_079215_9_2_0"/>
<keyword evidence="15" id="KW-0175">Coiled coil</keyword>
<evidence type="ECO:0000256" key="9">
    <source>
        <dbReference type="ARBA" id="ARBA00023310"/>
    </source>
</evidence>
<evidence type="ECO:0000256" key="12">
    <source>
        <dbReference type="ARBA" id="ARBA00037847"/>
    </source>
</evidence>